<evidence type="ECO:0000313" key="2">
    <source>
        <dbReference type="Proteomes" id="UP000030710"/>
    </source>
</evidence>
<dbReference type="STRING" id="1238425.J07HQW2_02182"/>
<dbReference type="RefSeq" id="WP_021055195.1">
    <property type="nucleotide sequence ID" value="NZ_KE356561.1"/>
</dbReference>
<dbReference type="HOGENOM" id="CLU_2269282_0_0_2"/>
<protein>
    <recommendedName>
        <fullName evidence="3">Cell division control protein Cdc6</fullName>
    </recommendedName>
</protein>
<feature type="non-terminal residue" evidence="1">
    <location>
        <position position="103"/>
    </location>
</feature>
<dbReference type="eggNOG" id="arCOG00467">
    <property type="taxonomic scope" value="Archaea"/>
</dbReference>
<sequence length="103" mass="11640">MSEDLFAEMTETLFKDKSILSEEHSPDVIVERDDEIDSYRTALKDVLFGRNPSNVFIYGKTGVGKTAVTEYILDALQTEVKRRDAADDLQFTPETVMTTLSTK</sequence>
<proteinExistence type="predicted"/>
<dbReference type="Proteomes" id="UP000030710">
    <property type="component" value="Unassembled WGS sequence"/>
</dbReference>
<name>U1PPN5_9EURY</name>
<reference evidence="1 2" key="1">
    <citation type="journal article" date="2013" name="PLoS ONE">
        <title>Assembly-driven community genomics of a hypersaline microbial ecosystem.</title>
        <authorList>
            <person name="Podell S."/>
            <person name="Ugalde J.A."/>
            <person name="Narasingarao P."/>
            <person name="Banfield J.F."/>
            <person name="Heidelberg K.B."/>
            <person name="Allen E.E."/>
        </authorList>
    </citation>
    <scope>NUCLEOTIDE SEQUENCE [LARGE SCALE GENOMIC DNA]</scope>
    <source>
        <strain evidence="2">J07HQW2</strain>
    </source>
</reference>
<dbReference type="Gene3D" id="3.40.50.300">
    <property type="entry name" value="P-loop containing nucleotide triphosphate hydrolases"/>
    <property type="match status" value="1"/>
</dbReference>
<dbReference type="SUPFAM" id="SSF52540">
    <property type="entry name" value="P-loop containing nucleoside triphosphate hydrolases"/>
    <property type="match status" value="1"/>
</dbReference>
<accession>U1PPN5</accession>
<dbReference type="InterPro" id="IPR027417">
    <property type="entry name" value="P-loop_NTPase"/>
</dbReference>
<gene>
    <name evidence="1" type="ORF">J07HQW2_02182</name>
</gene>
<dbReference type="AlphaFoldDB" id="U1PPN5"/>
<evidence type="ECO:0000313" key="1">
    <source>
        <dbReference type="EMBL" id="ERG95722.1"/>
    </source>
</evidence>
<evidence type="ECO:0008006" key="3">
    <source>
        <dbReference type="Google" id="ProtNLM"/>
    </source>
</evidence>
<dbReference type="EMBL" id="KE356561">
    <property type="protein sequence ID" value="ERG95722.1"/>
    <property type="molecule type" value="Genomic_DNA"/>
</dbReference>
<organism evidence="1 2">
    <name type="scientific">Haloquadratum walsbyi J07HQW2</name>
    <dbReference type="NCBI Taxonomy" id="1238425"/>
    <lineage>
        <taxon>Archaea</taxon>
        <taxon>Methanobacteriati</taxon>
        <taxon>Methanobacteriota</taxon>
        <taxon>Stenosarchaea group</taxon>
        <taxon>Halobacteria</taxon>
        <taxon>Halobacteriales</taxon>
        <taxon>Haloferacaceae</taxon>
        <taxon>Haloquadratum</taxon>
    </lineage>
</organism>